<dbReference type="SUPFAM" id="SSF47266">
    <property type="entry name" value="4-helical cytokines"/>
    <property type="match status" value="1"/>
</dbReference>
<sequence length="177" mass="20717">MTNLVLRGSWIFDMRTDLLHYSMCFTSLFLYLLIMLTRQIKCVSICSRESVEMVEKIAGELRKVENDCMLYTPTLAVADYENCSKSTLMCFALELDVLFVEIQSVAKLPQKLLRLLNSLKHKLQDKMKSCPDCEIYQERRAETFLEELQNFLQIMNAGKRCTRRNVKRHLENLMGKT</sequence>
<keyword evidence="11" id="KW-1185">Reference proteome</keyword>
<dbReference type="EMBL" id="JAYKXH010000004">
    <property type="protein sequence ID" value="KAK7171704.1"/>
    <property type="molecule type" value="Genomic_DNA"/>
</dbReference>
<dbReference type="InterPro" id="IPR003443">
    <property type="entry name" value="IL-15/IL-21_fam"/>
</dbReference>
<comment type="caution">
    <text evidence="10">The sequence shown here is derived from an EMBL/GenBank/DDBJ whole genome shotgun (WGS) entry which is preliminary data.</text>
</comment>
<protein>
    <recommendedName>
        <fullName evidence="8">Interleukin</fullName>
    </recommendedName>
</protein>
<dbReference type="Proteomes" id="UP001364617">
    <property type="component" value="Unassembled WGS sequence"/>
</dbReference>
<dbReference type="GO" id="GO:0005615">
    <property type="term" value="C:extracellular space"/>
    <property type="evidence" value="ECO:0007669"/>
    <property type="project" value="UniProtKB-KW"/>
</dbReference>
<keyword evidence="6" id="KW-1015">Disulfide bond</keyword>
<evidence type="ECO:0000313" key="10">
    <source>
        <dbReference type="EMBL" id="KAK7171704.1"/>
    </source>
</evidence>
<evidence type="ECO:0000256" key="6">
    <source>
        <dbReference type="ARBA" id="ARBA00023157"/>
    </source>
</evidence>
<keyword evidence="3 8" id="KW-0202">Cytokine</keyword>
<keyword evidence="9" id="KW-0812">Transmembrane</keyword>
<evidence type="ECO:0000256" key="9">
    <source>
        <dbReference type="SAM" id="Phobius"/>
    </source>
</evidence>
<dbReference type="GO" id="GO:0005125">
    <property type="term" value="F:cytokine activity"/>
    <property type="evidence" value="ECO:0007669"/>
    <property type="project" value="UniProtKB-KW"/>
</dbReference>
<dbReference type="AlphaFoldDB" id="A0AAN9DC20"/>
<comment type="function">
    <text evidence="7">Cytokine with immunoregulatory activity. May promote the transition between innate and adaptive immunity. Induces the production of IgG(1) and IgG(3) in B-cells. Implicated in the generation and maintenance of T follicular helper (Tfh) cells and the formation of germinal-centers. Together with IL6, control the early generation of Tfh cells and are critical for an effective antibody response to acute viral infection. May play a role in proliferation and maturation of natural killer (NK) cells in synergy with IL15. May regulate proliferation of mature B- and T-cells in response to activating stimuli. In synergy with IL15 and IL18 stimulates interferon gamma production in T-cells and NK cells. During T-cell mediated immune response may inhibit dendritic cells (DC) activation and maturation.</text>
</comment>
<keyword evidence="4" id="KW-0964">Secreted</keyword>
<accession>A0AAN9DC20</accession>
<dbReference type="PANTHER" id="PTHR14356:SF2">
    <property type="entry name" value="INTERLEUKIN-21"/>
    <property type="match status" value="1"/>
</dbReference>
<dbReference type="GO" id="GO:0005126">
    <property type="term" value="F:cytokine receptor binding"/>
    <property type="evidence" value="ECO:0007669"/>
    <property type="project" value="InterPro"/>
</dbReference>
<evidence type="ECO:0000256" key="3">
    <source>
        <dbReference type="ARBA" id="ARBA00022514"/>
    </source>
</evidence>
<dbReference type="InterPro" id="IPR009079">
    <property type="entry name" value="4_helix_cytokine-like_core"/>
</dbReference>
<keyword evidence="9" id="KW-0472">Membrane</keyword>
<keyword evidence="9" id="KW-1133">Transmembrane helix</keyword>
<evidence type="ECO:0000256" key="5">
    <source>
        <dbReference type="ARBA" id="ARBA00022729"/>
    </source>
</evidence>
<keyword evidence="5" id="KW-0732">Signal</keyword>
<name>A0AAN9DC20_9TELE</name>
<evidence type="ECO:0000313" key="11">
    <source>
        <dbReference type="Proteomes" id="UP001364617"/>
    </source>
</evidence>
<dbReference type="GO" id="GO:0006955">
    <property type="term" value="P:immune response"/>
    <property type="evidence" value="ECO:0007669"/>
    <property type="project" value="InterPro"/>
</dbReference>
<gene>
    <name evidence="10" type="ORF">R3I93_004110</name>
</gene>
<dbReference type="Pfam" id="PF02372">
    <property type="entry name" value="IL15"/>
    <property type="match status" value="1"/>
</dbReference>
<dbReference type="PANTHER" id="PTHR14356">
    <property type="entry name" value="INTERLEUKIN-15-RELATED"/>
    <property type="match status" value="1"/>
</dbReference>
<feature type="transmembrane region" description="Helical" evidence="9">
    <location>
        <begin position="18"/>
        <end position="36"/>
    </location>
</feature>
<evidence type="ECO:0000256" key="7">
    <source>
        <dbReference type="ARBA" id="ARBA00045924"/>
    </source>
</evidence>
<reference evidence="10 11" key="1">
    <citation type="submission" date="2024-02" db="EMBL/GenBank/DDBJ databases">
        <title>Chromosome-level genome assembly of the Eurasian Minnow (Phoxinus phoxinus).</title>
        <authorList>
            <person name="Oriowo T.O."/>
            <person name="Martin S."/>
            <person name="Stange M."/>
            <person name="Chrysostomakis Y."/>
            <person name="Brown T."/>
            <person name="Winkler S."/>
            <person name="Kukowka S."/>
            <person name="Myers E.W."/>
            <person name="Bohne A."/>
        </authorList>
    </citation>
    <scope>NUCLEOTIDE SEQUENCE [LARGE SCALE GENOMIC DNA]</scope>
    <source>
        <strain evidence="10">ZFMK-TIS-60720</strain>
        <tissue evidence="10">Whole Organism</tissue>
    </source>
</reference>
<evidence type="ECO:0000256" key="1">
    <source>
        <dbReference type="ARBA" id="ARBA00004613"/>
    </source>
</evidence>
<proteinExistence type="inferred from homology"/>
<organism evidence="10 11">
    <name type="scientific">Phoxinus phoxinus</name>
    <name type="common">Eurasian minnow</name>
    <dbReference type="NCBI Taxonomy" id="58324"/>
    <lineage>
        <taxon>Eukaryota</taxon>
        <taxon>Metazoa</taxon>
        <taxon>Chordata</taxon>
        <taxon>Craniata</taxon>
        <taxon>Vertebrata</taxon>
        <taxon>Euteleostomi</taxon>
        <taxon>Actinopterygii</taxon>
        <taxon>Neopterygii</taxon>
        <taxon>Teleostei</taxon>
        <taxon>Ostariophysi</taxon>
        <taxon>Cypriniformes</taxon>
        <taxon>Leuciscidae</taxon>
        <taxon>Phoxininae</taxon>
        <taxon>Phoxinus</taxon>
    </lineage>
</organism>
<evidence type="ECO:0000256" key="8">
    <source>
        <dbReference type="RuleBase" id="RU003453"/>
    </source>
</evidence>
<dbReference type="Gene3D" id="1.20.1250.70">
    <property type="entry name" value="Interleukin-15/Interleukin-21"/>
    <property type="match status" value="1"/>
</dbReference>
<evidence type="ECO:0000256" key="4">
    <source>
        <dbReference type="ARBA" id="ARBA00022525"/>
    </source>
</evidence>
<evidence type="ECO:0000256" key="2">
    <source>
        <dbReference type="ARBA" id="ARBA00006050"/>
    </source>
</evidence>
<comment type="subcellular location">
    <subcellularLocation>
        <location evidence="1">Secreted</location>
    </subcellularLocation>
</comment>
<comment type="similarity">
    <text evidence="2 8">Belongs to the IL-15/IL-21 family.</text>
</comment>